<sequence length="166" mass="19729">MQNIHPITRADISRGTIIITVGMPYASFVDKFGEKHSDHPSDWDSPGPVELWFFELPWGHKITLEYQISIDQCNIYLDLLEIDAVLDYLQLRAYEFYLWTDSIDYIKKFHPETQTALQAHHLYRLDDNGNCILMQTYESFRVADYYRRLYEERGHKQLYSVERAAE</sequence>
<keyword evidence="2" id="KW-1185">Reference proteome</keyword>
<comment type="caution">
    <text evidence="1">The sequence shown here is derived from an EMBL/GenBank/DDBJ whole genome shotgun (WGS) entry which is preliminary data.</text>
</comment>
<reference evidence="1 2" key="1">
    <citation type="submission" date="2020-08" db="EMBL/GenBank/DDBJ databases">
        <title>Novel species isolated from subtropical streams in China.</title>
        <authorList>
            <person name="Lu H."/>
        </authorList>
    </citation>
    <scope>NUCLEOTIDE SEQUENCE [LARGE SCALE GENOMIC DNA]</scope>
    <source>
        <strain evidence="1 2">NL8W</strain>
    </source>
</reference>
<protein>
    <submittedName>
        <fullName evidence="1">Uncharacterized protein</fullName>
    </submittedName>
</protein>
<proteinExistence type="predicted"/>
<dbReference type="Proteomes" id="UP000646911">
    <property type="component" value="Unassembled WGS sequence"/>
</dbReference>
<dbReference type="RefSeq" id="WP_186953780.1">
    <property type="nucleotide sequence ID" value="NZ_JACOFX010000004.1"/>
</dbReference>
<name>A0ABR6Z867_9BURK</name>
<dbReference type="EMBL" id="JACOFX010000004">
    <property type="protein sequence ID" value="MBC3907947.1"/>
    <property type="molecule type" value="Genomic_DNA"/>
</dbReference>
<gene>
    <name evidence="1" type="ORF">H8L47_10240</name>
</gene>
<accession>A0ABR6Z867</accession>
<evidence type="ECO:0000313" key="1">
    <source>
        <dbReference type="EMBL" id="MBC3907947.1"/>
    </source>
</evidence>
<evidence type="ECO:0000313" key="2">
    <source>
        <dbReference type="Proteomes" id="UP000646911"/>
    </source>
</evidence>
<organism evidence="1 2">
    <name type="scientific">Undibacterium umbellatum</name>
    <dbReference type="NCBI Taxonomy" id="2762300"/>
    <lineage>
        <taxon>Bacteria</taxon>
        <taxon>Pseudomonadati</taxon>
        <taxon>Pseudomonadota</taxon>
        <taxon>Betaproteobacteria</taxon>
        <taxon>Burkholderiales</taxon>
        <taxon>Oxalobacteraceae</taxon>
        <taxon>Undibacterium</taxon>
    </lineage>
</organism>